<dbReference type="GO" id="GO:0005739">
    <property type="term" value="C:mitochondrion"/>
    <property type="evidence" value="ECO:0007669"/>
    <property type="project" value="UniProtKB-SubCell"/>
</dbReference>
<dbReference type="InterPro" id="IPR006571">
    <property type="entry name" value="TLDc_dom"/>
</dbReference>
<protein>
    <recommendedName>
        <fullName evidence="4">Oxidation resistance protein 1</fullName>
    </recommendedName>
</protein>
<evidence type="ECO:0000259" key="6">
    <source>
        <dbReference type="PROSITE" id="PS51886"/>
    </source>
</evidence>
<evidence type="ECO:0000313" key="8">
    <source>
        <dbReference type="Proteomes" id="UP001175211"/>
    </source>
</evidence>
<dbReference type="PANTHER" id="PTHR23354:SF62">
    <property type="entry name" value="MUSTARD, ISOFORM V"/>
    <property type="match status" value="1"/>
</dbReference>
<dbReference type="EMBL" id="JAUEPS010000027">
    <property type="protein sequence ID" value="KAK0454164.1"/>
    <property type="molecule type" value="Genomic_DNA"/>
</dbReference>
<keyword evidence="3" id="KW-0496">Mitochondrion</keyword>
<dbReference type="PANTHER" id="PTHR23354">
    <property type="entry name" value="NUCLEOLAR PROTEIN 7/ESTROGEN RECEPTOR COACTIVATOR-RELATED"/>
    <property type="match status" value="1"/>
</dbReference>
<dbReference type="PROSITE" id="PS51886">
    <property type="entry name" value="TLDC"/>
    <property type="match status" value="1"/>
</dbReference>
<keyword evidence="8" id="KW-1185">Reference proteome</keyword>
<accession>A0AA39K6K7</accession>
<dbReference type="GO" id="GO:0005634">
    <property type="term" value="C:nucleus"/>
    <property type="evidence" value="ECO:0007669"/>
    <property type="project" value="TreeGrafter"/>
</dbReference>
<dbReference type="GO" id="GO:0006979">
    <property type="term" value="P:response to oxidative stress"/>
    <property type="evidence" value="ECO:0007669"/>
    <property type="project" value="TreeGrafter"/>
</dbReference>
<dbReference type="SMART" id="SM00584">
    <property type="entry name" value="TLDc"/>
    <property type="match status" value="1"/>
</dbReference>
<evidence type="ECO:0000256" key="3">
    <source>
        <dbReference type="ARBA" id="ARBA00023128"/>
    </source>
</evidence>
<comment type="subcellular location">
    <subcellularLocation>
        <location evidence="1">Mitochondrion</location>
    </subcellularLocation>
</comment>
<dbReference type="Proteomes" id="UP001175211">
    <property type="component" value="Unassembled WGS sequence"/>
</dbReference>
<name>A0AA39K6K7_ARMTA</name>
<proteinExistence type="inferred from homology"/>
<dbReference type="Pfam" id="PF07534">
    <property type="entry name" value="TLD"/>
    <property type="match status" value="1"/>
</dbReference>
<comment type="caution">
    <text evidence="7">The sequence shown here is derived from an EMBL/GenBank/DDBJ whole genome shotgun (WGS) entry which is preliminary data.</text>
</comment>
<evidence type="ECO:0000256" key="5">
    <source>
        <dbReference type="SAM" id="MobiDB-lite"/>
    </source>
</evidence>
<dbReference type="AlphaFoldDB" id="A0AA39K6K7"/>
<evidence type="ECO:0000256" key="4">
    <source>
        <dbReference type="ARBA" id="ARBA00040604"/>
    </source>
</evidence>
<feature type="domain" description="TLDc" evidence="6">
    <location>
        <begin position="132"/>
        <end position="259"/>
    </location>
</feature>
<feature type="region of interest" description="Disordered" evidence="5">
    <location>
        <begin position="88"/>
        <end position="114"/>
    </location>
</feature>
<reference evidence="7" key="1">
    <citation type="submission" date="2023-06" db="EMBL/GenBank/DDBJ databases">
        <authorList>
            <consortium name="Lawrence Berkeley National Laboratory"/>
            <person name="Ahrendt S."/>
            <person name="Sahu N."/>
            <person name="Indic B."/>
            <person name="Wong-Bajracharya J."/>
            <person name="Merenyi Z."/>
            <person name="Ke H.-M."/>
            <person name="Monk M."/>
            <person name="Kocsube S."/>
            <person name="Drula E."/>
            <person name="Lipzen A."/>
            <person name="Balint B."/>
            <person name="Henrissat B."/>
            <person name="Andreopoulos B."/>
            <person name="Martin F.M."/>
            <person name="Harder C.B."/>
            <person name="Rigling D."/>
            <person name="Ford K.L."/>
            <person name="Foster G.D."/>
            <person name="Pangilinan J."/>
            <person name="Papanicolaou A."/>
            <person name="Barry K."/>
            <person name="LaButti K."/>
            <person name="Viragh M."/>
            <person name="Koriabine M."/>
            <person name="Yan M."/>
            <person name="Riley R."/>
            <person name="Champramary S."/>
            <person name="Plett K.L."/>
            <person name="Tsai I.J."/>
            <person name="Slot J."/>
            <person name="Sipos G."/>
            <person name="Plett J."/>
            <person name="Nagy L.G."/>
            <person name="Grigoriev I.V."/>
        </authorList>
    </citation>
    <scope>NUCLEOTIDE SEQUENCE</scope>
    <source>
        <strain evidence="7">CCBAS 213</strain>
    </source>
</reference>
<evidence type="ECO:0000256" key="1">
    <source>
        <dbReference type="ARBA" id="ARBA00004173"/>
    </source>
</evidence>
<evidence type="ECO:0000313" key="7">
    <source>
        <dbReference type="EMBL" id="KAK0454164.1"/>
    </source>
</evidence>
<feature type="compositionally biased region" description="Basic and acidic residues" evidence="5">
    <location>
        <begin position="88"/>
        <end position="99"/>
    </location>
</feature>
<comment type="similarity">
    <text evidence="2">Belongs to the OXR1 family.</text>
</comment>
<dbReference type="GeneID" id="85357194"/>
<sequence>MYTFLPSTSPSACTTLDSPFYPDPDIPAPLPHPHSVVPVEITHETPFAPYGSASETSSVVYIPPTGAPGYRGEGYDWDKGFSKDLEREPANKENRHERAPTAPLPPPASTGDSIERKIGDVELRGKRESPVGVLEAVLANMIRQRLPALSRLLRTWTLLYSLDQLGISLNTLYSRSEQPEPVSALVVIKDDGDTIFGAFVGDGIRQSRERGYYGSGESFLWRYSNCKLSVYKPTGRNSYIALCEFNYLSFGGGGVRALY</sequence>
<evidence type="ECO:0000256" key="2">
    <source>
        <dbReference type="ARBA" id="ARBA00009540"/>
    </source>
</evidence>
<dbReference type="RefSeq" id="XP_060328552.1">
    <property type="nucleotide sequence ID" value="XM_060473646.1"/>
</dbReference>
<gene>
    <name evidence="7" type="ORF">EV420DRAFT_1555565</name>
</gene>
<organism evidence="7 8">
    <name type="scientific">Armillaria tabescens</name>
    <name type="common">Ringless honey mushroom</name>
    <name type="synonym">Agaricus tabescens</name>
    <dbReference type="NCBI Taxonomy" id="1929756"/>
    <lineage>
        <taxon>Eukaryota</taxon>
        <taxon>Fungi</taxon>
        <taxon>Dikarya</taxon>
        <taxon>Basidiomycota</taxon>
        <taxon>Agaricomycotina</taxon>
        <taxon>Agaricomycetes</taxon>
        <taxon>Agaricomycetidae</taxon>
        <taxon>Agaricales</taxon>
        <taxon>Marasmiineae</taxon>
        <taxon>Physalacriaceae</taxon>
        <taxon>Desarmillaria</taxon>
    </lineage>
</organism>